<dbReference type="OMA" id="KRNDKLC"/>
<keyword evidence="1" id="KW-1015">Disulfide bond</keyword>
<organism evidence="4 5">
    <name type="scientific">Strigamia maritima</name>
    <name type="common">European centipede</name>
    <name type="synonym">Geophilus maritimus</name>
    <dbReference type="NCBI Taxonomy" id="126957"/>
    <lineage>
        <taxon>Eukaryota</taxon>
        <taxon>Metazoa</taxon>
        <taxon>Ecdysozoa</taxon>
        <taxon>Arthropoda</taxon>
        <taxon>Myriapoda</taxon>
        <taxon>Chilopoda</taxon>
        <taxon>Pleurostigmophora</taxon>
        <taxon>Geophilomorpha</taxon>
        <taxon>Linotaeniidae</taxon>
        <taxon>Strigamia</taxon>
    </lineage>
</organism>
<feature type="signal peptide" evidence="2">
    <location>
        <begin position="1"/>
        <end position="19"/>
    </location>
</feature>
<reference evidence="5" key="1">
    <citation type="submission" date="2011-05" db="EMBL/GenBank/DDBJ databases">
        <authorList>
            <person name="Richards S.R."/>
            <person name="Qu J."/>
            <person name="Jiang H."/>
            <person name="Jhangiani S.N."/>
            <person name="Agravi P."/>
            <person name="Goodspeed R."/>
            <person name="Gross S."/>
            <person name="Mandapat C."/>
            <person name="Jackson L."/>
            <person name="Mathew T."/>
            <person name="Pu L."/>
            <person name="Thornton R."/>
            <person name="Saada N."/>
            <person name="Wilczek-Boney K.B."/>
            <person name="Lee S."/>
            <person name="Kovar C."/>
            <person name="Wu Y."/>
            <person name="Scherer S.E."/>
            <person name="Worley K.C."/>
            <person name="Muzny D.M."/>
            <person name="Gibbs R."/>
        </authorList>
    </citation>
    <scope>NUCLEOTIDE SEQUENCE</scope>
    <source>
        <strain evidence="5">Brora</strain>
    </source>
</reference>
<dbReference type="STRING" id="126957.T1JGA3"/>
<feature type="chain" id="PRO_5004580296" description="Kazal-like domain-containing protein" evidence="2">
    <location>
        <begin position="20"/>
        <end position="462"/>
    </location>
</feature>
<feature type="domain" description="Kazal-like" evidence="3">
    <location>
        <begin position="16"/>
        <end position="68"/>
    </location>
</feature>
<dbReference type="PhylomeDB" id="T1JGA3"/>
<evidence type="ECO:0000256" key="2">
    <source>
        <dbReference type="SAM" id="SignalP"/>
    </source>
</evidence>
<dbReference type="EnsemblMetazoa" id="SMAR012874-RA">
    <property type="protein sequence ID" value="SMAR012874-PA"/>
    <property type="gene ID" value="SMAR012874"/>
</dbReference>
<dbReference type="InterPro" id="IPR002350">
    <property type="entry name" value="Kazal_dom"/>
</dbReference>
<dbReference type="CDD" id="cd00104">
    <property type="entry name" value="KAZAL_FS"/>
    <property type="match status" value="5"/>
</dbReference>
<feature type="domain" description="Kazal-like" evidence="3">
    <location>
        <begin position="299"/>
        <end position="362"/>
    </location>
</feature>
<evidence type="ECO:0000313" key="5">
    <source>
        <dbReference type="Proteomes" id="UP000014500"/>
    </source>
</evidence>
<feature type="domain" description="Kazal-like" evidence="3">
    <location>
        <begin position="69"/>
        <end position="119"/>
    </location>
</feature>
<reference evidence="4" key="2">
    <citation type="submission" date="2015-02" db="UniProtKB">
        <authorList>
            <consortium name="EnsemblMetazoa"/>
        </authorList>
    </citation>
    <scope>IDENTIFICATION</scope>
</reference>
<dbReference type="EMBL" id="JH432198">
    <property type="status" value="NOT_ANNOTATED_CDS"/>
    <property type="molecule type" value="Genomic_DNA"/>
</dbReference>
<proteinExistence type="predicted"/>
<protein>
    <recommendedName>
        <fullName evidence="3">Kazal-like domain-containing protein</fullName>
    </recommendedName>
</protein>
<dbReference type="eggNOG" id="KOG3649">
    <property type="taxonomic scope" value="Eukaryota"/>
</dbReference>
<feature type="domain" description="Kazal-like" evidence="3">
    <location>
        <begin position="121"/>
        <end position="181"/>
    </location>
</feature>
<dbReference type="Gene3D" id="3.30.60.30">
    <property type="match status" value="8"/>
</dbReference>
<dbReference type="SUPFAM" id="SSF100895">
    <property type="entry name" value="Kazal-type serine protease inhibitors"/>
    <property type="match status" value="8"/>
</dbReference>
<accession>T1JGA3</accession>
<dbReference type="AlphaFoldDB" id="T1JGA3"/>
<name>T1JGA3_STRMM</name>
<feature type="domain" description="Kazal-like" evidence="3">
    <location>
        <begin position="247"/>
        <end position="298"/>
    </location>
</feature>
<dbReference type="PANTHER" id="PTHR10913">
    <property type="entry name" value="FOLLISTATIN-RELATED"/>
    <property type="match status" value="1"/>
</dbReference>
<dbReference type="GO" id="GO:0005576">
    <property type="term" value="C:extracellular region"/>
    <property type="evidence" value="ECO:0007669"/>
    <property type="project" value="TreeGrafter"/>
</dbReference>
<dbReference type="PROSITE" id="PS51465">
    <property type="entry name" value="KAZAL_2"/>
    <property type="match status" value="6"/>
</dbReference>
<dbReference type="Proteomes" id="UP000014500">
    <property type="component" value="Unassembled WGS sequence"/>
</dbReference>
<evidence type="ECO:0000259" key="3">
    <source>
        <dbReference type="PROSITE" id="PS51465"/>
    </source>
</evidence>
<dbReference type="PANTHER" id="PTHR10913:SF79">
    <property type="entry name" value="GH09510P"/>
    <property type="match status" value="1"/>
</dbReference>
<dbReference type="InterPro" id="IPR050653">
    <property type="entry name" value="Prot_Inhib_GrowthFact_Antg"/>
</dbReference>
<evidence type="ECO:0000256" key="1">
    <source>
        <dbReference type="ARBA" id="ARBA00023157"/>
    </source>
</evidence>
<keyword evidence="5" id="KW-1185">Reference proteome</keyword>
<dbReference type="HOGENOM" id="CLU_027295_0_0_1"/>
<keyword evidence="2" id="KW-0732">Signal</keyword>
<dbReference type="Pfam" id="PF07648">
    <property type="entry name" value="Kazal_2"/>
    <property type="match status" value="5"/>
</dbReference>
<feature type="domain" description="Kazal-like" evidence="3">
    <location>
        <begin position="402"/>
        <end position="462"/>
    </location>
</feature>
<evidence type="ECO:0000313" key="4">
    <source>
        <dbReference type="EnsemblMetazoa" id="SMAR012874-PA"/>
    </source>
</evidence>
<sequence>MNTWNIAFILLFQSGVILGSECPRQCREIGSTPVCGSDGVIYASECEMKRRNCGRPTVVALPSLKRCVEVKGRSCTAFCYGHHDPVCGSDAVTYDNECKWAQQACATGIRLAHPGTCHNVTSSKGNCPNNCPPVRGFLERPVCASNGNVYRSECQLRLQTCGQKVTTASYIYCKSTKNCLDHCTKYYDPACGNEANRYGCPAKCKIWANETVCANDGYLYESECEMRMLHCGSLNKDVSVTTLDFCRPRLEKCNKGTCGAGFNPICGSDGRTYNNDCAFRVAACQKGINRAHEGICHNLNRADSCPKECPIPSPGDGPVCGSDGNVYPSACEMKKRTCGRRVVPVKKSFCRMTAYCDTNCPIEAGLKPVCGSDATLYMSECHMFSKNCGKHIFEVPLAYCLRGVKIGCKEYCSPIPDPVCGSDGKAYSNECFLGLETCRTRGKVRMDSTWKCGLQDNHFKHP</sequence>
<dbReference type="SMART" id="SM00280">
    <property type="entry name" value="KAZAL"/>
    <property type="match status" value="8"/>
</dbReference>
<dbReference type="Pfam" id="PF00050">
    <property type="entry name" value="Kazal_1"/>
    <property type="match status" value="3"/>
</dbReference>
<dbReference type="InterPro" id="IPR036058">
    <property type="entry name" value="Kazal_dom_sf"/>
</dbReference>